<reference evidence="1" key="1">
    <citation type="submission" date="2019-06" db="EMBL/GenBank/DDBJ databases">
        <authorList>
            <person name="Le Quere A."/>
            <person name="Colella S."/>
        </authorList>
    </citation>
    <scope>NUCLEOTIDE SEQUENCE</scope>
    <source>
        <strain evidence="1">EmedicaeMD41</strain>
    </source>
</reference>
<sequence length="40" mass="4341">MTSTTCLDGYLNLFLTASCKEHPARLIGHDPSVLLDHQAA</sequence>
<accession>A0A508X7W5</accession>
<proteinExistence type="predicted"/>
<dbReference type="AlphaFoldDB" id="A0A508X7W5"/>
<gene>
    <name evidence="1" type="ORF">EMEDMD4_910075</name>
</gene>
<evidence type="ECO:0000313" key="1">
    <source>
        <dbReference type="EMBL" id="VTZ65858.1"/>
    </source>
</evidence>
<name>A0A508X7W5_9HYPH</name>
<dbReference type="Proteomes" id="UP000507954">
    <property type="component" value="Unassembled WGS sequence"/>
</dbReference>
<dbReference type="EMBL" id="CABFNB010000163">
    <property type="protein sequence ID" value="VTZ65858.1"/>
    <property type="molecule type" value="Genomic_DNA"/>
</dbReference>
<protein>
    <submittedName>
        <fullName evidence="1">Uncharacterized protein</fullName>
    </submittedName>
</protein>
<organism evidence="1">
    <name type="scientific">Sinorhizobium medicae</name>
    <dbReference type="NCBI Taxonomy" id="110321"/>
    <lineage>
        <taxon>Bacteria</taxon>
        <taxon>Pseudomonadati</taxon>
        <taxon>Pseudomonadota</taxon>
        <taxon>Alphaproteobacteria</taxon>
        <taxon>Hyphomicrobiales</taxon>
        <taxon>Rhizobiaceae</taxon>
        <taxon>Sinorhizobium/Ensifer group</taxon>
        <taxon>Sinorhizobium</taxon>
    </lineage>
</organism>